<keyword evidence="2 4" id="KW-0418">Kinase</keyword>
<dbReference type="GO" id="GO:0005829">
    <property type="term" value="C:cytosol"/>
    <property type="evidence" value="ECO:0007669"/>
    <property type="project" value="TreeGrafter"/>
</dbReference>
<dbReference type="PANTHER" id="PTHR10584">
    <property type="entry name" value="SUGAR KINASE"/>
    <property type="match status" value="1"/>
</dbReference>
<dbReference type="InterPro" id="IPR011611">
    <property type="entry name" value="PfkB_dom"/>
</dbReference>
<dbReference type="GO" id="GO:0016301">
    <property type="term" value="F:kinase activity"/>
    <property type="evidence" value="ECO:0007669"/>
    <property type="project" value="UniProtKB-KW"/>
</dbReference>
<dbReference type="PANTHER" id="PTHR10584:SF166">
    <property type="entry name" value="RIBOKINASE"/>
    <property type="match status" value="1"/>
</dbReference>
<keyword evidence="1" id="KW-0808">Transferase</keyword>
<reference evidence="4 5" key="1">
    <citation type="journal article" date="2006" name="J. Bacteriol.">
        <title>Complete genome sequence of Yersinia pestis strains Antiqua and Nepal516: evidence of gene reduction in an emerging pathogen.</title>
        <authorList>
            <person name="Chain P.S."/>
            <person name="Hu P."/>
            <person name="Malfatti S.A."/>
            <person name="Radnedge L."/>
            <person name="Larimer F."/>
            <person name="Vergez L.M."/>
            <person name="Worsham P."/>
            <person name="Chu M.C."/>
            <person name="Andersen G.L."/>
        </authorList>
    </citation>
    <scope>NUCLEOTIDE SEQUENCE [LARGE SCALE GENOMIC DNA]</scope>
    <source>
        <strain evidence="4 5">Antiqua</strain>
    </source>
</reference>
<organism evidence="4 5">
    <name type="scientific">Yersinia pestis bv. Antiqua (strain Antiqua)</name>
    <dbReference type="NCBI Taxonomy" id="360102"/>
    <lineage>
        <taxon>Bacteria</taxon>
        <taxon>Pseudomonadati</taxon>
        <taxon>Pseudomonadota</taxon>
        <taxon>Gammaproteobacteria</taxon>
        <taxon>Enterobacterales</taxon>
        <taxon>Yersiniaceae</taxon>
        <taxon>Yersinia</taxon>
    </lineage>
</organism>
<dbReference type="RefSeq" id="WP_002211128.1">
    <property type="nucleotide sequence ID" value="NC_008150.1"/>
</dbReference>
<dbReference type="KEGG" id="ypa:YPA_1191"/>
<evidence type="ECO:0000256" key="1">
    <source>
        <dbReference type="ARBA" id="ARBA00022679"/>
    </source>
</evidence>
<evidence type="ECO:0000313" key="5">
    <source>
        <dbReference type="Proteomes" id="UP000001971"/>
    </source>
</evidence>
<evidence type="ECO:0000256" key="2">
    <source>
        <dbReference type="ARBA" id="ARBA00022777"/>
    </source>
</evidence>
<name>A0A0E1NSE1_YERPA</name>
<accession>A0A0E1NSE1</accession>
<evidence type="ECO:0000259" key="3">
    <source>
        <dbReference type="Pfam" id="PF00294"/>
    </source>
</evidence>
<proteinExistence type="predicted"/>
<gene>
    <name evidence="4" type="ordered locus">YPA_1191</name>
</gene>
<dbReference type="EMBL" id="CP000308">
    <property type="protein sequence ID" value="ABG13158.1"/>
    <property type="molecule type" value="Genomic_DNA"/>
</dbReference>
<dbReference type="Pfam" id="PF00294">
    <property type="entry name" value="PfkB"/>
    <property type="match status" value="1"/>
</dbReference>
<dbReference type="SUPFAM" id="SSF53613">
    <property type="entry name" value="Ribokinase-like"/>
    <property type="match status" value="1"/>
</dbReference>
<feature type="domain" description="Carbohydrate kinase PfkB" evidence="3">
    <location>
        <begin position="1"/>
        <end position="294"/>
    </location>
</feature>
<dbReference type="CDD" id="cd01166">
    <property type="entry name" value="KdgK"/>
    <property type="match status" value="1"/>
</dbReference>
<protein>
    <submittedName>
        <fullName evidence="4">Putative sugar kinase</fullName>
    </submittedName>
</protein>
<dbReference type="Gene3D" id="3.40.1190.20">
    <property type="match status" value="1"/>
</dbReference>
<dbReference type="PATRIC" id="fig|360102.15.peg.4275"/>
<dbReference type="HOGENOM" id="CLU_027634_6_0_6"/>
<dbReference type="GeneID" id="57976765"/>
<dbReference type="AlphaFoldDB" id="A0A0E1NSE1"/>
<sequence length="319" mass="33909">MSKIVSLGIHVLDVLGRHVNRFPPGGELDIINEIRLTVAGTAAGMSVDLAKLGGDVYAMGAVGLDESGNFIIDTLRRYGVNTDHIVRKSEVQTSCSMLPIRPNGERPVLHVLGANATYRLEDIHWDVIASADILHFGGTYLLPGLDGPPTATILKFAKEHGVTTTLDLLVNAQPDLLAKLEPALPYIDYFMPGLDEARAICGLEKRADVIAFFLNRGVGHTVFKMGAEGSSIASLEMAEILIPAYKAQVVDSTGCGDSYCAAFIMGLTKGWDLATSGRFASAAASLVVSGLGSDAGIIDFEHTLKVMNTAETLPIAQET</sequence>
<dbReference type="Proteomes" id="UP000001971">
    <property type="component" value="Chromosome"/>
</dbReference>
<evidence type="ECO:0000313" key="4">
    <source>
        <dbReference type="EMBL" id="ABG13158.1"/>
    </source>
</evidence>
<dbReference type="InterPro" id="IPR029056">
    <property type="entry name" value="Ribokinase-like"/>
</dbReference>